<name>A0ABX8ZJY8_9SPHN</name>
<proteinExistence type="predicted"/>
<keyword evidence="1" id="KW-0472">Membrane</keyword>
<gene>
    <name evidence="2" type="ORF">K3148_10845</name>
</gene>
<dbReference type="Gene3D" id="3.40.50.450">
    <property type="match status" value="1"/>
</dbReference>
<organism evidence="2 3">
    <name type="scientific">Qipengyuania aurantiaca</name>
    <dbReference type="NCBI Taxonomy" id="2867233"/>
    <lineage>
        <taxon>Bacteria</taxon>
        <taxon>Pseudomonadati</taxon>
        <taxon>Pseudomonadota</taxon>
        <taxon>Alphaproteobacteria</taxon>
        <taxon>Sphingomonadales</taxon>
        <taxon>Erythrobacteraceae</taxon>
        <taxon>Qipengyuania</taxon>
    </lineage>
</organism>
<keyword evidence="1" id="KW-1133">Transmembrane helix</keyword>
<dbReference type="RefSeq" id="WP_221424808.1">
    <property type="nucleotide sequence ID" value="NZ_CP081295.1"/>
</dbReference>
<feature type="transmembrane region" description="Helical" evidence="1">
    <location>
        <begin position="518"/>
        <end position="538"/>
    </location>
</feature>
<dbReference type="EMBL" id="CP081295">
    <property type="protein sequence ID" value="QZD89310.1"/>
    <property type="molecule type" value="Genomic_DNA"/>
</dbReference>
<reference evidence="2 3" key="1">
    <citation type="submission" date="2021-08" db="EMBL/GenBank/DDBJ databases">
        <title>Comparative Genomics Analysis of the Genus Qipengyuania Reveals Extensive Genetic Diversity and Metabolic Versatility, Including the Description of Fifteen Novel Species.</title>
        <authorList>
            <person name="Liu Y."/>
        </authorList>
    </citation>
    <scope>NUCLEOTIDE SEQUENCE [LARGE SCALE GENOMIC DNA]</scope>
    <source>
        <strain evidence="2 3">1NDH13</strain>
    </source>
</reference>
<protein>
    <recommendedName>
        <fullName evidence="4">SMODS and SLOG-associating 2TM effector domain-containing protein</fullName>
    </recommendedName>
</protein>
<keyword evidence="1" id="KW-0812">Transmembrane</keyword>
<evidence type="ECO:0008006" key="4">
    <source>
        <dbReference type="Google" id="ProtNLM"/>
    </source>
</evidence>
<dbReference type="SUPFAM" id="SSF102405">
    <property type="entry name" value="MCP/YpsA-like"/>
    <property type="match status" value="1"/>
</dbReference>
<dbReference type="Proteomes" id="UP000824281">
    <property type="component" value="Chromosome"/>
</dbReference>
<sequence>MANTTAGEPQQDLLPRLVLRFGITGHRPPRLALEHHDAARKACADIFAEAKTILARIKAAHGELFSDEEPLVRLVSALASGADTVAAEAALDQDIGLSTCMPFAASVYRKDFSEEDWEGAEMLASAADSNLELTDHPGGDEAAYEAVGRLVLAQADILIAIWDGEAARGRGGTTDIVAEAIARHIPVIHINPDGAHEPILLWSGLHQEIPDRPSIDGVNRVPLAKAYGPVIEALCTPPEGRELDALHQFLSGETSGRETSFAWPLLLVACGARKWSEVQFRNPSAEEEENYFAPIVAPFAKLGKFGRQLTGDLLDRFGRADAGASGAALQYRSTFVTNFSLAAVAVALALAGIAAPQAKVWLITAELIVIGLIIVNIRRGTKCNFHQIWIDRRHLAERLRLLAMSGMLGRLSLRDVEDGTTHPGWVTWYARATARELELPQGELDKAYLGKVRDAAFALIDDQLSYHRKNAHVMEHANHRLHKAGDWLFVCTILFCLAYLAAKFFAPGLVKGEGLGMTQIVTMATAFFPALAAALYGIRMQGDFAATSERSAAIAGRLAKLRSAMEADTLSYDRLVDRLRRLGDIMLSDIHQWQQQYEMRPLTLPG</sequence>
<evidence type="ECO:0000313" key="2">
    <source>
        <dbReference type="EMBL" id="QZD89310.1"/>
    </source>
</evidence>
<feature type="transmembrane region" description="Helical" evidence="1">
    <location>
        <begin position="487"/>
        <end position="506"/>
    </location>
</feature>
<evidence type="ECO:0000256" key="1">
    <source>
        <dbReference type="SAM" id="Phobius"/>
    </source>
</evidence>
<feature type="transmembrane region" description="Helical" evidence="1">
    <location>
        <begin position="335"/>
        <end position="354"/>
    </location>
</feature>
<accession>A0ABX8ZJY8</accession>
<keyword evidence="3" id="KW-1185">Reference proteome</keyword>
<evidence type="ECO:0000313" key="3">
    <source>
        <dbReference type="Proteomes" id="UP000824281"/>
    </source>
</evidence>
<feature type="transmembrane region" description="Helical" evidence="1">
    <location>
        <begin position="360"/>
        <end position="377"/>
    </location>
</feature>